<dbReference type="PROSITE" id="PS52004">
    <property type="entry name" value="KS3_2"/>
    <property type="match status" value="1"/>
</dbReference>
<keyword evidence="6" id="KW-1185">Reference proteome</keyword>
<evidence type="ECO:0000256" key="2">
    <source>
        <dbReference type="ARBA" id="ARBA00022553"/>
    </source>
</evidence>
<keyword evidence="1" id="KW-0596">Phosphopantetheine</keyword>
<dbReference type="EMBL" id="JAWHQM010000003">
    <property type="protein sequence ID" value="KAK5626221.1"/>
    <property type="molecule type" value="Genomic_DNA"/>
</dbReference>
<feature type="compositionally biased region" description="Polar residues" evidence="3">
    <location>
        <begin position="50"/>
        <end position="66"/>
    </location>
</feature>
<dbReference type="GO" id="GO:0044550">
    <property type="term" value="P:secondary metabolite biosynthetic process"/>
    <property type="evidence" value="ECO:0007669"/>
    <property type="project" value="TreeGrafter"/>
</dbReference>
<name>A0AAN7UHZ0_9PEZI</name>
<sequence length="241" mass="26558">MNYSTTRTTNLNGGGHATNGASGDHYTNSTNGSHAANGLNGNHEHDRNGHGNTHTNGLSGHKNSPAQVPEIFKTPSEVPIAICGMGMRLPGGIRNDADLYSFLVNKGDARGPTPKDRFNIDSYYNAHNKPGTIITKHGYYLDDVDFSRFDVSMFNMTQAEVARLDPNQRLLLEVVREAFENAGEGNFRGKDIGSFVGVFTEDWQDLQNKDIGDFAPYQVIGKMDFVLGNRIAYEYDLRGPR</sequence>
<evidence type="ECO:0000313" key="5">
    <source>
        <dbReference type="EMBL" id="KAK5626221.1"/>
    </source>
</evidence>
<evidence type="ECO:0000256" key="1">
    <source>
        <dbReference type="ARBA" id="ARBA00022450"/>
    </source>
</evidence>
<dbReference type="InterPro" id="IPR014030">
    <property type="entry name" value="Ketoacyl_synth_N"/>
</dbReference>
<dbReference type="SUPFAM" id="SSF53901">
    <property type="entry name" value="Thiolase-like"/>
    <property type="match status" value="1"/>
</dbReference>
<accession>A0AAN7UHZ0</accession>
<dbReference type="Proteomes" id="UP001305414">
    <property type="component" value="Unassembled WGS sequence"/>
</dbReference>
<proteinExistence type="predicted"/>
<protein>
    <recommendedName>
        <fullName evidence="4">Ketosynthase family 3 (KS3) domain-containing protein</fullName>
    </recommendedName>
</protein>
<evidence type="ECO:0000259" key="4">
    <source>
        <dbReference type="PROSITE" id="PS52004"/>
    </source>
</evidence>
<evidence type="ECO:0000256" key="3">
    <source>
        <dbReference type="SAM" id="MobiDB-lite"/>
    </source>
</evidence>
<evidence type="ECO:0000313" key="6">
    <source>
        <dbReference type="Proteomes" id="UP001305414"/>
    </source>
</evidence>
<feature type="compositionally biased region" description="Polar residues" evidence="3">
    <location>
        <begin position="19"/>
        <end position="34"/>
    </location>
</feature>
<reference evidence="5 6" key="1">
    <citation type="submission" date="2023-10" db="EMBL/GenBank/DDBJ databases">
        <title>Draft genome sequence of Xylaria bambusicola isolate GMP-LS, the root and basal stem rot pathogen of sugarcane in Indonesia.</title>
        <authorList>
            <person name="Selvaraj P."/>
            <person name="Muralishankar V."/>
            <person name="Muruganantham S."/>
            <person name="Sp S."/>
            <person name="Haryani S."/>
            <person name="Lau K.J.X."/>
            <person name="Naqvi N.I."/>
        </authorList>
    </citation>
    <scope>NUCLEOTIDE SEQUENCE [LARGE SCALE GENOMIC DNA]</scope>
    <source>
        <strain evidence="5">GMP-LS</strain>
    </source>
</reference>
<dbReference type="InterPro" id="IPR020841">
    <property type="entry name" value="PKS_Beta-ketoAc_synthase_dom"/>
</dbReference>
<dbReference type="InterPro" id="IPR050091">
    <property type="entry name" value="PKS_NRPS_Biosynth_Enz"/>
</dbReference>
<dbReference type="InterPro" id="IPR016039">
    <property type="entry name" value="Thiolase-like"/>
</dbReference>
<dbReference type="PANTHER" id="PTHR43775">
    <property type="entry name" value="FATTY ACID SYNTHASE"/>
    <property type="match status" value="1"/>
</dbReference>
<dbReference type="SMART" id="SM00825">
    <property type="entry name" value="PKS_KS"/>
    <property type="match status" value="1"/>
</dbReference>
<comment type="caution">
    <text evidence="5">The sequence shown here is derived from an EMBL/GenBank/DDBJ whole genome shotgun (WGS) entry which is preliminary data.</text>
</comment>
<dbReference type="GO" id="GO:0004312">
    <property type="term" value="F:fatty acid synthase activity"/>
    <property type="evidence" value="ECO:0007669"/>
    <property type="project" value="TreeGrafter"/>
</dbReference>
<dbReference type="CDD" id="cd00833">
    <property type="entry name" value="PKS"/>
    <property type="match status" value="1"/>
</dbReference>
<gene>
    <name evidence="5" type="ORF">RRF57_001936</name>
</gene>
<dbReference type="Gene3D" id="3.40.47.10">
    <property type="match status" value="1"/>
</dbReference>
<feature type="domain" description="Ketosynthase family 3 (KS3)" evidence="4">
    <location>
        <begin position="77"/>
        <end position="241"/>
    </location>
</feature>
<dbReference type="PANTHER" id="PTHR43775:SF28">
    <property type="entry name" value="SYNTHASE, PUTATIVE-RELATED"/>
    <property type="match status" value="1"/>
</dbReference>
<dbReference type="GO" id="GO:0006633">
    <property type="term" value="P:fatty acid biosynthetic process"/>
    <property type="evidence" value="ECO:0007669"/>
    <property type="project" value="TreeGrafter"/>
</dbReference>
<organism evidence="5 6">
    <name type="scientific">Xylaria bambusicola</name>
    <dbReference type="NCBI Taxonomy" id="326684"/>
    <lineage>
        <taxon>Eukaryota</taxon>
        <taxon>Fungi</taxon>
        <taxon>Dikarya</taxon>
        <taxon>Ascomycota</taxon>
        <taxon>Pezizomycotina</taxon>
        <taxon>Sordariomycetes</taxon>
        <taxon>Xylariomycetidae</taxon>
        <taxon>Xylariales</taxon>
        <taxon>Xylariaceae</taxon>
        <taxon>Xylaria</taxon>
    </lineage>
</organism>
<feature type="region of interest" description="Disordered" evidence="3">
    <location>
        <begin position="1"/>
        <end position="68"/>
    </location>
</feature>
<keyword evidence="2" id="KW-0597">Phosphoprotein</keyword>
<feature type="compositionally biased region" description="Polar residues" evidence="3">
    <location>
        <begin position="1"/>
        <end position="11"/>
    </location>
</feature>
<dbReference type="Pfam" id="PF00109">
    <property type="entry name" value="ketoacyl-synt"/>
    <property type="match status" value="1"/>
</dbReference>
<dbReference type="AlphaFoldDB" id="A0AAN7UHZ0"/>